<feature type="signal peptide" evidence="2">
    <location>
        <begin position="1"/>
        <end position="20"/>
    </location>
</feature>
<gene>
    <name evidence="3" type="ORF">ACFOES_17450</name>
</gene>
<sequence length="194" mass="18849">MKKIPLLALALAVTASPALAHIAPLAHGSVAAGLEHPVTGPDHVLAMVAVGLWAAMAGGRALWALPATFVGAMVAGYGLALAGVALPMVEPMILASVILLGGMLAFAARLPLGASVAMIAAFGLAHGAAHGAEVGGAGQVAFGLGFALATAALHGIGVGVAQSLVRLTSAERRMTVLRGMGAATAAAGLVLAFS</sequence>
<comment type="caution">
    <text evidence="3">The sequence shown here is derived from an EMBL/GenBank/DDBJ whole genome shotgun (WGS) entry which is preliminary data.</text>
</comment>
<dbReference type="RefSeq" id="WP_377834647.1">
    <property type="nucleotide sequence ID" value="NZ_JBHRSK010000016.1"/>
</dbReference>
<evidence type="ECO:0000313" key="4">
    <source>
        <dbReference type="Proteomes" id="UP001595443"/>
    </source>
</evidence>
<keyword evidence="2" id="KW-0732">Signal</keyword>
<evidence type="ECO:0000256" key="1">
    <source>
        <dbReference type="SAM" id="Phobius"/>
    </source>
</evidence>
<feature type="transmembrane region" description="Helical" evidence="1">
    <location>
        <begin position="92"/>
        <end position="108"/>
    </location>
</feature>
<proteinExistence type="predicted"/>
<feature type="transmembrane region" description="Helical" evidence="1">
    <location>
        <begin position="176"/>
        <end position="193"/>
    </location>
</feature>
<dbReference type="PIRSF" id="PIRSF016919">
    <property type="entry name" value="HupE_UreJ"/>
    <property type="match status" value="1"/>
</dbReference>
<evidence type="ECO:0000256" key="2">
    <source>
        <dbReference type="SAM" id="SignalP"/>
    </source>
</evidence>
<feature type="transmembrane region" description="Helical" evidence="1">
    <location>
        <begin position="69"/>
        <end position="86"/>
    </location>
</feature>
<feature type="transmembrane region" description="Helical" evidence="1">
    <location>
        <begin position="144"/>
        <end position="164"/>
    </location>
</feature>
<keyword evidence="1" id="KW-0472">Membrane</keyword>
<reference evidence="4" key="1">
    <citation type="journal article" date="2019" name="Int. J. Syst. Evol. Microbiol.">
        <title>The Global Catalogue of Microorganisms (GCM) 10K type strain sequencing project: providing services to taxonomists for standard genome sequencing and annotation.</title>
        <authorList>
            <consortium name="The Broad Institute Genomics Platform"/>
            <consortium name="The Broad Institute Genome Sequencing Center for Infectious Disease"/>
            <person name="Wu L."/>
            <person name="Ma J."/>
        </authorList>
    </citation>
    <scope>NUCLEOTIDE SEQUENCE [LARGE SCALE GENOMIC DNA]</scope>
    <source>
        <strain evidence="4">KCTC 62192</strain>
    </source>
</reference>
<protein>
    <submittedName>
        <fullName evidence="3">HupE/UreJ family protein</fullName>
    </submittedName>
</protein>
<feature type="chain" id="PRO_5046988256" evidence="2">
    <location>
        <begin position="21"/>
        <end position="194"/>
    </location>
</feature>
<dbReference type="Proteomes" id="UP001595443">
    <property type="component" value="Unassembled WGS sequence"/>
</dbReference>
<keyword evidence="1" id="KW-0812">Transmembrane</keyword>
<name>A0ABV7AKD1_9RHOB</name>
<accession>A0ABV7AKD1</accession>
<keyword evidence="1" id="KW-1133">Transmembrane helix</keyword>
<keyword evidence="4" id="KW-1185">Reference proteome</keyword>
<evidence type="ECO:0000313" key="3">
    <source>
        <dbReference type="EMBL" id="MFC2969886.1"/>
    </source>
</evidence>
<organism evidence="3 4">
    <name type="scientific">Acidimangrovimonas pyrenivorans</name>
    <dbReference type="NCBI Taxonomy" id="2030798"/>
    <lineage>
        <taxon>Bacteria</taxon>
        <taxon>Pseudomonadati</taxon>
        <taxon>Pseudomonadota</taxon>
        <taxon>Alphaproteobacteria</taxon>
        <taxon>Rhodobacterales</taxon>
        <taxon>Paracoccaceae</taxon>
        <taxon>Acidimangrovimonas</taxon>
    </lineage>
</organism>
<dbReference type="EMBL" id="JBHRSK010000016">
    <property type="protein sequence ID" value="MFC2969886.1"/>
    <property type="molecule type" value="Genomic_DNA"/>
</dbReference>
<dbReference type="InterPro" id="IPR007038">
    <property type="entry name" value="HupE_UreJ"/>
</dbReference>
<dbReference type="Pfam" id="PF04955">
    <property type="entry name" value="HupE_UreJ"/>
    <property type="match status" value="1"/>
</dbReference>